<evidence type="ECO:0000256" key="9">
    <source>
        <dbReference type="ARBA" id="ARBA00038030"/>
    </source>
</evidence>
<comment type="similarity">
    <text evidence="9">Belongs to the Tom70 family.</text>
</comment>
<evidence type="ECO:0000256" key="2">
    <source>
        <dbReference type="ARBA" id="ARBA00022692"/>
    </source>
</evidence>
<dbReference type="InterPro" id="IPR011990">
    <property type="entry name" value="TPR-like_helical_dom_sf"/>
</dbReference>
<dbReference type="GO" id="GO:0005741">
    <property type="term" value="C:mitochondrial outer membrane"/>
    <property type="evidence" value="ECO:0007669"/>
    <property type="project" value="UniProtKB-SubCell"/>
</dbReference>
<keyword evidence="13" id="KW-1185">Reference proteome</keyword>
<dbReference type="PROSITE" id="PS50005">
    <property type="entry name" value="TPR"/>
    <property type="match status" value="5"/>
</dbReference>
<keyword evidence="3" id="KW-0677">Repeat</keyword>
<dbReference type="SMART" id="SM00028">
    <property type="entry name" value="TPR"/>
    <property type="match status" value="9"/>
</dbReference>
<feature type="repeat" description="TPR" evidence="10">
    <location>
        <begin position="446"/>
        <end position="479"/>
    </location>
</feature>
<dbReference type="Gene3D" id="1.25.40.10">
    <property type="entry name" value="Tetratricopeptide repeat domain"/>
    <property type="match status" value="2"/>
</dbReference>
<feature type="repeat" description="TPR" evidence="10">
    <location>
        <begin position="371"/>
        <end position="404"/>
    </location>
</feature>
<dbReference type="GO" id="GO:0030150">
    <property type="term" value="P:protein import into mitochondrial matrix"/>
    <property type="evidence" value="ECO:0007669"/>
    <property type="project" value="TreeGrafter"/>
</dbReference>
<dbReference type="SUPFAM" id="SSF48452">
    <property type="entry name" value="TPR-like"/>
    <property type="match status" value="2"/>
</dbReference>
<keyword evidence="2" id="KW-0812">Transmembrane</keyword>
<evidence type="ECO:0000256" key="11">
    <source>
        <dbReference type="SAM" id="MobiDB-lite"/>
    </source>
</evidence>
<keyword evidence="5 10" id="KW-0802">TPR repeat</keyword>
<keyword evidence="8" id="KW-0472">Membrane</keyword>
<keyword evidence="7" id="KW-0496">Mitochondrion</keyword>
<name>A0A833VS49_9HYME</name>
<evidence type="ECO:0008006" key="14">
    <source>
        <dbReference type="Google" id="ProtNLM"/>
    </source>
</evidence>
<evidence type="ECO:0000256" key="7">
    <source>
        <dbReference type="ARBA" id="ARBA00023128"/>
    </source>
</evidence>
<sequence length="584" mass="65859">MTGASGASVAGSPLPKWQLALAVAAPVALGLGYMYFKNSKPSSKPSRGKSKNNLKKNGAPSADKQISIDIDSPPKSTGEPEVRNILNTPLEKALRLKNEGNEQFKIGKYDEAISHYNSAIEACPEENTAALATFYQNRAAAYEQLKKYSSVKADCTQALELNPKYVKALIRRARAMEYCNELESALENITAACILENFSNQNAMLMADRVLKQLGRQHATQYLANKKLVMPSKYFIKTYIITFHKDPVFSMLQDTDYSDISPGFAKALQCVKEQKYDDVIPICTEEINSSDPDTLPHKMKVLLLRATFYLLLGQHDASIQDFGTIIDNDSVPKAIKVNALIKRATLFMQLENPDKSFSDFETAAELDPECGDVYHHRGHVNLLMDKIDKAREDFTKAVEFNPNFGVAYVQKCYADYRYGTMIRSKEIMEKAMKDFEAAFEKFPDCPECYTLYAQMLTEIQEYQRADIYFAKAIEKDPNNATVYVHRGLLQLQWHGNVEKAIEYINKALEMDDKCEYGYETLGTIEVQRGNVEEAIKLFDKALALGRTSMELSHLFSLRDAAKIRLTVKERLGLDVITNFHNILS</sequence>
<keyword evidence="4" id="KW-1000">Mitochondrion outer membrane</keyword>
<evidence type="ECO:0000256" key="10">
    <source>
        <dbReference type="PROSITE-ProRule" id="PRU00339"/>
    </source>
</evidence>
<comment type="caution">
    <text evidence="12">The sequence shown here is derived from an EMBL/GenBank/DDBJ whole genome shotgun (WGS) entry which is preliminary data.</text>
</comment>
<dbReference type="GO" id="GO:0030943">
    <property type="term" value="F:mitochondrion targeting sequence binding"/>
    <property type="evidence" value="ECO:0007669"/>
    <property type="project" value="TreeGrafter"/>
</dbReference>
<evidence type="ECO:0000256" key="1">
    <source>
        <dbReference type="ARBA" id="ARBA00004572"/>
    </source>
</evidence>
<keyword evidence="6" id="KW-1133">Transmembrane helix</keyword>
<evidence type="ECO:0000256" key="3">
    <source>
        <dbReference type="ARBA" id="ARBA00022737"/>
    </source>
</evidence>
<feature type="repeat" description="TPR" evidence="10">
    <location>
        <begin position="337"/>
        <end position="370"/>
    </location>
</feature>
<dbReference type="PANTHER" id="PTHR46208:SF1">
    <property type="entry name" value="MITOCHONDRIAL IMPORT RECEPTOR SUBUNIT TOM70"/>
    <property type="match status" value="1"/>
</dbReference>
<evidence type="ECO:0000313" key="13">
    <source>
        <dbReference type="Proteomes" id="UP000655588"/>
    </source>
</evidence>
<accession>A0A833VS49</accession>
<dbReference type="Proteomes" id="UP000655588">
    <property type="component" value="Unassembled WGS sequence"/>
</dbReference>
<comment type="subcellular location">
    <subcellularLocation>
        <location evidence="1">Mitochondrion outer membrane</location>
        <topology evidence="1">Single-pass membrane protein</topology>
    </subcellularLocation>
</comment>
<dbReference type="Pfam" id="PF13181">
    <property type="entry name" value="TPR_8"/>
    <property type="match status" value="4"/>
</dbReference>
<dbReference type="PANTHER" id="PTHR46208">
    <property type="entry name" value="MITOCHONDRIAL IMPORT RECEPTOR SUBUNIT TOM70"/>
    <property type="match status" value="1"/>
</dbReference>
<dbReference type="EMBL" id="WNWW01000068">
    <property type="protein sequence ID" value="KAF3430331.1"/>
    <property type="molecule type" value="Genomic_DNA"/>
</dbReference>
<dbReference type="GO" id="GO:0045039">
    <property type="term" value="P:protein insertion into mitochondrial inner membrane"/>
    <property type="evidence" value="ECO:0007669"/>
    <property type="project" value="TreeGrafter"/>
</dbReference>
<organism evidence="12 13">
    <name type="scientific">Frieseomelitta varia</name>
    <dbReference type="NCBI Taxonomy" id="561572"/>
    <lineage>
        <taxon>Eukaryota</taxon>
        <taxon>Metazoa</taxon>
        <taxon>Ecdysozoa</taxon>
        <taxon>Arthropoda</taxon>
        <taxon>Hexapoda</taxon>
        <taxon>Insecta</taxon>
        <taxon>Pterygota</taxon>
        <taxon>Neoptera</taxon>
        <taxon>Endopterygota</taxon>
        <taxon>Hymenoptera</taxon>
        <taxon>Apocrita</taxon>
        <taxon>Aculeata</taxon>
        <taxon>Apoidea</taxon>
        <taxon>Anthophila</taxon>
        <taxon>Apidae</taxon>
        <taxon>Frieseomelitta</taxon>
    </lineage>
</organism>
<evidence type="ECO:0000256" key="8">
    <source>
        <dbReference type="ARBA" id="ARBA00023136"/>
    </source>
</evidence>
<gene>
    <name evidence="12" type="ORF">E2986_04207</name>
</gene>
<feature type="repeat" description="TPR" evidence="10">
    <location>
        <begin position="515"/>
        <end position="548"/>
    </location>
</feature>
<feature type="repeat" description="TPR" evidence="10">
    <location>
        <begin position="93"/>
        <end position="126"/>
    </location>
</feature>
<evidence type="ECO:0000256" key="4">
    <source>
        <dbReference type="ARBA" id="ARBA00022787"/>
    </source>
</evidence>
<proteinExistence type="inferred from homology"/>
<dbReference type="AlphaFoldDB" id="A0A833VS49"/>
<protein>
    <recommendedName>
        <fullName evidence="14">Mitochondrial import receptor subunit TOM70</fullName>
    </recommendedName>
</protein>
<dbReference type="GO" id="GO:0008320">
    <property type="term" value="F:protein transmembrane transporter activity"/>
    <property type="evidence" value="ECO:0007669"/>
    <property type="project" value="TreeGrafter"/>
</dbReference>
<dbReference type="InterPro" id="IPR019734">
    <property type="entry name" value="TPR_rpt"/>
</dbReference>
<evidence type="ECO:0000256" key="5">
    <source>
        <dbReference type="ARBA" id="ARBA00022803"/>
    </source>
</evidence>
<feature type="region of interest" description="Disordered" evidence="11">
    <location>
        <begin position="38"/>
        <end position="82"/>
    </location>
</feature>
<evidence type="ECO:0000256" key="6">
    <source>
        <dbReference type="ARBA" id="ARBA00022989"/>
    </source>
</evidence>
<evidence type="ECO:0000313" key="12">
    <source>
        <dbReference type="EMBL" id="KAF3430331.1"/>
    </source>
</evidence>
<dbReference type="Pfam" id="PF13432">
    <property type="entry name" value="TPR_16"/>
    <property type="match status" value="1"/>
</dbReference>
<reference evidence="12" key="1">
    <citation type="submission" date="2019-11" db="EMBL/GenBank/DDBJ databases">
        <title>The nuclear and mitochondrial genomes of Frieseomelitta varia - a highly eusocial stingless bee (Meliponini) with a permanently sterile worker caste.</title>
        <authorList>
            <person name="Freitas F.C.P."/>
            <person name="Lourenco A.P."/>
            <person name="Nunes F.M.F."/>
            <person name="Paschoal A.R."/>
            <person name="Abreu F.C.P."/>
            <person name="Barbin F.O."/>
            <person name="Bataglia L."/>
            <person name="Cardoso-Junior C.A.M."/>
            <person name="Cervoni M.S."/>
            <person name="Silva S.R."/>
            <person name="Dalarmi F."/>
            <person name="Del Lama M.A."/>
            <person name="Depintor T.S."/>
            <person name="Ferreira K.M."/>
            <person name="Goria P.S."/>
            <person name="Jaskot M.C."/>
            <person name="Lago D.C."/>
            <person name="Luna-Lucena D."/>
            <person name="Moda L.M."/>
            <person name="Nascimento L."/>
            <person name="Pedrino M."/>
            <person name="Rabico F.O."/>
            <person name="Sanches F.C."/>
            <person name="Santos D.E."/>
            <person name="Santos C.G."/>
            <person name="Vieira J."/>
            <person name="Lopes T.F."/>
            <person name="Barchuk A.R."/>
            <person name="Hartfelder K."/>
            <person name="Simoes Z.L.P."/>
            <person name="Bitondi M.M.G."/>
            <person name="Pinheiro D.G."/>
        </authorList>
    </citation>
    <scope>NUCLEOTIDE SEQUENCE</scope>
    <source>
        <strain evidence="12">USP_RPSP 00005682</strain>
        <tissue evidence="12">Whole individual</tissue>
    </source>
</reference>